<evidence type="ECO:0000259" key="15">
    <source>
        <dbReference type="Pfam" id="PF07715"/>
    </source>
</evidence>
<evidence type="ECO:0000256" key="13">
    <source>
        <dbReference type="SAM" id="SignalP"/>
    </source>
</evidence>
<dbReference type="InterPro" id="IPR036942">
    <property type="entry name" value="Beta-barrel_TonB_sf"/>
</dbReference>
<keyword evidence="6" id="KW-0406">Ion transport</keyword>
<proteinExistence type="inferred from homology"/>
<keyword evidence="5 13" id="KW-0732">Signal</keyword>
<keyword evidence="7 12" id="KW-0798">TonB box</keyword>
<keyword evidence="8" id="KW-0626">Porin</keyword>
<evidence type="ECO:0000256" key="2">
    <source>
        <dbReference type="ARBA" id="ARBA00022448"/>
    </source>
</evidence>
<keyword evidence="16" id="KW-0675">Receptor</keyword>
<name>A0A1A9F107_9GAMM</name>
<protein>
    <submittedName>
        <fullName evidence="16">TonB-dependent vitamin B12 receptor</fullName>
    </submittedName>
</protein>
<comment type="subcellular location">
    <subcellularLocation>
        <location evidence="1 11">Cell outer membrane</location>
        <topology evidence="1 11">Multi-pass membrane protein</topology>
    </subcellularLocation>
</comment>
<dbReference type="CDD" id="cd01347">
    <property type="entry name" value="ligand_gated_channel"/>
    <property type="match status" value="1"/>
</dbReference>
<evidence type="ECO:0000259" key="14">
    <source>
        <dbReference type="Pfam" id="PF00593"/>
    </source>
</evidence>
<feature type="domain" description="TonB-dependent receptor plug" evidence="15">
    <location>
        <begin position="40"/>
        <end position="145"/>
    </location>
</feature>
<dbReference type="InterPro" id="IPR000531">
    <property type="entry name" value="Beta-barrel_TonB"/>
</dbReference>
<evidence type="ECO:0000256" key="6">
    <source>
        <dbReference type="ARBA" id="ARBA00023065"/>
    </source>
</evidence>
<evidence type="ECO:0000313" key="17">
    <source>
        <dbReference type="Proteomes" id="UP000078070"/>
    </source>
</evidence>
<sequence length="593" mass="64374">MKSYAFPAALLLSSSVVLADQASTLNPVVVTATRTAETADETLASVTVISREDIERSQAQMLPEILRTVPGVSVVNNGGLGQSSSVFLRGTNSDHVLVLIDGIKVGSATLGTYSFQDLPLSQVERIEIVRGPRSSLYGSEAIGGVIQIFTRKGSGEIKPRFSVTAGSHNTLRSNASLSGGDADGWFNLGISALSTDGFDVKQDGETDSDGYDNRAVTLRAGREFGESSEVELHWLRADGEADFDGSFQNSGESSQQVLGLRLSTALTDSWQSSLQLGRSWDDTDSFLNGVFSSRFDTVRDNVSWQNDIALGVSDLLTLGLDYQKDDVSSTEAFSVTERDNKGAFAQYQTAMGQHDLIASLRSDDNEQFGRYNTGSLAWGYALANDLRLSASYGTAFKAPSFNELYYPGYGNANLGPEESRSLEVGLSGPVGNGRWSLNVYETRIDDLIAYDSSIFGPANIQNARIRGIETVLSQSLGDWRFNANLTLLQPEDTDSGNDLPRRPREALQLDLDRQFGALGLGASLHTEGSRYDNLSNSTKMDGFTTLDLRARYAVAKDWSVQARVANLFDDQYETAASYNEEGRTVFVTLAYQP</sequence>
<dbReference type="Gene3D" id="2.40.170.20">
    <property type="entry name" value="TonB-dependent receptor, beta-barrel domain"/>
    <property type="match status" value="1"/>
</dbReference>
<dbReference type="GO" id="GO:0015288">
    <property type="term" value="F:porin activity"/>
    <property type="evidence" value="ECO:0007669"/>
    <property type="project" value="UniProtKB-KW"/>
</dbReference>
<dbReference type="GO" id="GO:0009279">
    <property type="term" value="C:cell outer membrane"/>
    <property type="evidence" value="ECO:0007669"/>
    <property type="project" value="UniProtKB-SubCell"/>
</dbReference>
<dbReference type="RefSeq" id="WP_067383377.1">
    <property type="nucleotide sequence ID" value="NZ_CP015839.1"/>
</dbReference>
<gene>
    <name evidence="16" type="ORF">A8C75_13720</name>
</gene>
<dbReference type="InterPro" id="IPR037066">
    <property type="entry name" value="Plug_dom_sf"/>
</dbReference>
<dbReference type="PROSITE" id="PS52016">
    <property type="entry name" value="TONB_DEPENDENT_REC_3"/>
    <property type="match status" value="1"/>
</dbReference>
<dbReference type="InterPro" id="IPR010101">
    <property type="entry name" value="B12_transptr_BtuB"/>
</dbReference>
<evidence type="ECO:0000256" key="9">
    <source>
        <dbReference type="ARBA" id="ARBA00023136"/>
    </source>
</evidence>
<keyword evidence="10 11" id="KW-0998">Cell outer membrane</keyword>
<evidence type="ECO:0000256" key="1">
    <source>
        <dbReference type="ARBA" id="ARBA00004571"/>
    </source>
</evidence>
<evidence type="ECO:0000256" key="4">
    <source>
        <dbReference type="ARBA" id="ARBA00022692"/>
    </source>
</evidence>
<evidence type="ECO:0000256" key="12">
    <source>
        <dbReference type="RuleBase" id="RU003357"/>
    </source>
</evidence>
<dbReference type="InterPro" id="IPR012910">
    <property type="entry name" value="Plug_dom"/>
</dbReference>
<dbReference type="NCBIfam" id="TIGR01779">
    <property type="entry name" value="TonB-B12"/>
    <property type="match status" value="1"/>
</dbReference>
<dbReference type="GO" id="GO:0006811">
    <property type="term" value="P:monoatomic ion transport"/>
    <property type="evidence" value="ECO:0007669"/>
    <property type="project" value="UniProtKB-KW"/>
</dbReference>
<reference evidence="16 17" key="2">
    <citation type="journal article" date="2018" name="Int. J. Syst. Evol. Microbiol.">
        <title>Marinobacterium aestuarii sp. nov., a benzene-degrading marine bacterium isolated from estuary sediment.</title>
        <authorList>
            <person name="Bae S.S."/>
            <person name="Jung J."/>
            <person name="Chung D."/>
            <person name="Baek K."/>
        </authorList>
    </citation>
    <scope>NUCLEOTIDE SEQUENCE [LARGE SCALE GENOMIC DNA]</scope>
    <source>
        <strain evidence="16 17">ST58-10</strain>
    </source>
</reference>
<dbReference type="SUPFAM" id="SSF56935">
    <property type="entry name" value="Porins"/>
    <property type="match status" value="1"/>
</dbReference>
<evidence type="ECO:0000256" key="3">
    <source>
        <dbReference type="ARBA" id="ARBA00022452"/>
    </source>
</evidence>
<feature type="signal peptide" evidence="13">
    <location>
        <begin position="1"/>
        <end position="19"/>
    </location>
</feature>
<comment type="similarity">
    <text evidence="11 12">Belongs to the TonB-dependent receptor family.</text>
</comment>
<dbReference type="PANTHER" id="PTHR30069:SF53">
    <property type="entry name" value="COLICIN I RECEPTOR-RELATED"/>
    <property type="match status" value="1"/>
</dbReference>
<evidence type="ECO:0000256" key="7">
    <source>
        <dbReference type="ARBA" id="ARBA00023077"/>
    </source>
</evidence>
<evidence type="ECO:0000313" key="16">
    <source>
        <dbReference type="EMBL" id="ANG63423.1"/>
    </source>
</evidence>
<keyword evidence="3 11" id="KW-1134">Transmembrane beta strand</keyword>
<dbReference type="GO" id="GO:0046930">
    <property type="term" value="C:pore complex"/>
    <property type="evidence" value="ECO:0007669"/>
    <property type="project" value="UniProtKB-KW"/>
</dbReference>
<keyword evidence="4 11" id="KW-0812">Transmembrane</keyword>
<feature type="domain" description="TonB-dependent receptor-like beta-barrel" evidence="14">
    <location>
        <begin position="210"/>
        <end position="567"/>
    </location>
</feature>
<dbReference type="AlphaFoldDB" id="A0A1A9F107"/>
<dbReference type="GO" id="GO:0015420">
    <property type="term" value="F:ABC-type vitamin B12 transporter activity"/>
    <property type="evidence" value="ECO:0007669"/>
    <property type="project" value="InterPro"/>
</dbReference>
<evidence type="ECO:0000256" key="11">
    <source>
        <dbReference type="PROSITE-ProRule" id="PRU01360"/>
    </source>
</evidence>
<dbReference type="Gene3D" id="2.170.130.10">
    <property type="entry name" value="TonB-dependent receptor, plug domain"/>
    <property type="match status" value="1"/>
</dbReference>
<evidence type="ECO:0000256" key="5">
    <source>
        <dbReference type="ARBA" id="ARBA00022729"/>
    </source>
</evidence>
<dbReference type="Pfam" id="PF00593">
    <property type="entry name" value="TonB_dep_Rec_b-barrel"/>
    <property type="match status" value="1"/>
</dbReference>
<evidence type="ECO:0000256" key="10">
    <source>
        <dbReference type="ARBA" id="ARBA00023237"/>
    </source>
</evidence>
<feature type="chain" id="PRO_5008386599" evidence="13">
    <location>
        <begin position="20"/>
        <end position="593"/>
    </location>
</feature>
<dbReference type="STRING" id="1821621.A8C75_13720"/>
<dbReference type="Proteomes" id="UP000078070">
    <property type="component" value="Chromosome"/>
</dbReference>
<keyword evidence="2 11" id="KW-0813">Transport</keyword>
<organism evidence="16 17">
    <name type="scientific">Marinobacterium aestuarii</name>
    <dbReference type="NCBI Taxonomy" id="1821621"/>
    <lineage>
        <taxon>Bacteria</taxon>
        <taxon>Pseudomonadati</taxon>
        <taxon>Pseudomonadota</taxon>
        <taxon>Gammaproteobacteria</taxon>
        <taxon>Oceanospirillales</taxon>
        <taxon>Oceanospirillaceae</taxon>
        <taxon>Marinobacterium</taxon>
    </lineage>
</organism>
<dbReference type="PANTHER" id="PTHR30069">
    <property type="entry name" value="TONB-DEPENDENT OUTER MEMBRANE RECEPTOR"/>
    <property type="match status" value="1"/>
</dbReference>
<dbReference type="Pfam" id="PF07715">
    <property type="entry name" value="Plug"/>
    <property type="match status" value="1"/>
</dbReference>
<evidence type="ECO:0000256" key="8">
    <source>
        <dbReference type="ARBA" id="ARBA00023114"/>
    </source>
</evidence>
<keyword evidence="17" id="KW-1185">Reference proteome</keyword>
<dbReference type="EMBL" id="CP015839">
    <property type="protein sequence ID" value="ANG63423.1"/>
    <property type="molecule type" value="Genomic_DNA"/>
</dbReference>
<dbReference type="KEGG" id="mars:A8C75_13720"/>
<dbReference type="InterPro" id="IPR039426">
    <property type="entry name" value="TonB-dep_rcpt-like"/>
</dbReference>
<keyword evidence="9 11" id="KW-0472">Membrane</keyword>
<accession>A0A1A9F107</accession>
<reference evidence="17" key="1">
    <citation type="submission" date="2016-05" db="EMBL/GenBank/DDBJ databases">
        <authorList>
            <person name="Baek K."/>
            <person name="Yang S.-J."/>
        </authorList>
    </citation>
    <scope>NUCLEOTIDE SEQUENCE [LARGE SCALE GENOMIC DNA]</scope>
    <source>
        <strain evidence="17">ST58-10</strain>
    </source>
</reference>
<dbReference type="OrthoDB" id="9764669at2"/>